<dbReference type="GO" id="GO:0005886">
    <property type="term" value="C:plasma membrane"/>
    <property type="evidence" value="ECO:0007669"/>
    <property type="project" value="UniProtKB-SubCell"/>
</dbReference>
<dbReference type="CDD" id="cd13125">
    <property type="entry name" value="MATE_like_10"/>
    <property type="match status" value="1"/>
</dbReference>
<proteinExistence type="predicted"/>
<sequence length="424" mass="48113">MKLINVIIFNGLSVLIRMLTLIGVNKILAIYGGASAFAYISQLQNIVNLSLVLPTNSVNSACIKYTAENKKASYELWRNCTFIVLIASIIVSIILVVFSRQISLLTFGTEEYHKYFLYLAVTLHFMAFNIHLQSILNGLGKLKEYVISSIISNILSAGISIFLIIIYGLKGALISIVISQAFGVIATYLIGRRVGTFSFRTLFGTIQFAQLKKILMFSSMAMFAGAILPLSLSAMRQMIINFCDVESASYWDAVWKISTIYITLISTTLSVYYLPKLSSLDQKKELVREISSGLLFVFFISLSSAFCIYLLQDWLIIFLFSKEFAPMAPLIKYQLIGDVFKMLSWVLGYFLISKACIRFYIISELIQWALFIALGYFFLKKYGVIGAVYSYVYTQIFCLLVLFYYVLKYFKEKGKERENNESIS</sequence>
<evidence type="ECO:0000313" key="7">
    <source>
        <dbReference type="EMBL" id="HAT3895843.1"/>
    </source>
</evidence>
<feature type="transmembrane region" description="Helical" evidence="6">
    <location>
        <begin position="144"/>
        <end position="166"/>
    </location>
</feature>
<evidence type="ECO:0000256" key="5">
    <source>
        <dbReference type="ARBA" id="ARBA00023136"/>
    </source>
</evidence>
<evidence type="ECO:0000256" key="1">
    <source>
        <dbReference type="ARBA" id="ARBA00004651"/>
    </source>
</evidence>
<gene>
    <name evidence="7" type="ORF">I9Y29_000219</name>
</gene>
<feature type="transmembrane region" description="Helical" evidence="6">
    <location>
        <begin position="359"/>
        <end position="379"/>
    </location>
</feature>
<keyword evidence="2" id="KW-1003">Cell membrane</keyword>
<feature type="transmembrane region" description="Helical" evidence="6">
    <location>
        <begin position="286"/>
        <end position="311"/>
    </location>
</feature>
<reference evidence="7" key="1">
    <citation type="journal article" date="2018" name="Genome Biol.">
        <title>SKESA: strategic k-mer extension for scrupulous assemblies.</title>
        <authorList>
            <person name="Souvorov A."/>
            <person name="Agarwala R."/>
            <person name="Lipman D.J."/>
        </authorList>
    </citation>
    <scope>NUCLEOTIDE SEQUENCE</scope>
    <source>
        <strain evidence="7">O50</strain>
    </source>
</reference>
<dbReference type="InterPro" id="IPR050833">
    <property type="entry name" value="Poly_Biosynth_Transport"/>
</dbReference>
<evidence type="ECO:0000256" key="3">
    <source>
        <dbReference type="ARBA" id="ARBA00022692"/>
    </source>
</evidence>
<evidence type="ECO:0000256" key="4">
    <source>
        <dbReference type="ARBA" id="ARBA00022989"/>
    </source>
</evidence>
<organism evidence="7">
    <name type="scientific">Citrobacter freundii</name>
    <dbReference type="NCBI Taxonomy" id="546"/>
    <lineage>
        <taxon>Bacteria</taxon>
        <taxon>Pseudomonadati</taxon>
        <taxon>Pseudomonadota</taxon>
        <taxon>Gammaproteobacteria</taxon>
        <taxon>Enterobacterales</taxon>
        <taxon>Enterobacteriaceae</taxon>
        <taxon>Citrobacter</taxon>
        <taxon>Citrobacter freundii complex</taxon>
    </lineage>
</organism>
<feature type="transmembrane region" description="Helical" evidence="6">
    <location>
        <begin position="331"/>
        <end position="352"/>
    </location>
</feature>
<comment type="subcellular location">
    <subcellularLocation>
        <location evidence="1">Cell membrane</location>
        <topology evidence="1">Multi-pass membrane protein</topology>
    </subcellularLocation>
</comment>
<keyword evidence="4 6" id="KW-1133">Transmembrane helix</keyword>
<feature type="transmembrane region" description="Helical" evidence="6">
    <location>
        <begin position="80"/>
        <end position="103"/>
    </location>
</feature>
<evidence type="ECO:0000256" key="6">
    <source>
        <dbReference type="SAM" id="Phobius"/>
    </source>
</evidence>
<dbReference type="Pfam" id="PF13440">
    <property type="entry name" value="Polysacc_synt_3"/>
    <property type="match status" value="1"/>
</dbReference>
<dbReference type="AlphaFoldDB" id="A0A8H9Q7T8"/>
<dbReference type="PANTHER" id="PTHR30250">
    <property type="entry name" value="PST FAMILY PREDICTED COLANIC ACID TRANSPORTER"/>
    <property type="match status" value="1"/>
</dbReference>
<comment type="caution">
    <text evidence="7">The sequence shown here is derived from an EMBL/GenBank/DDBJ whole genome shotgun (WGS) entry which is preliminary data.</text>
</comment>
<protein>
    <submittedName>
        <fullName evidence="7">O-antigen translocase</fullName>
    </submittedName>
</protein>
<feature type="transmembrane region" description="Helical" evidence="6">
    <location>
        <begin position="253"/>
        <end position="274"/>
    </location>
</feature>
<evidence type="ECO:0000256" key="2">
    <source>
        <dbReference type="ARBA" id="ARBA00022475"/>
    </source>
</evidence>
<dbReference type="Proteomes" id="UP000855471">
    <property type="component" value="Unassembled WGS sequence"/>
</dbReference>
<reference evidence="7" key="2">
    <citation type="submission" date="2020-09" db="EMBL/GenBank/DDBJ databases">
        <authorList>
            <consortium name="NCBI Pathogen Detection Project"/>
        </authorList>
    </citation>
    <scope>NUCLEOTIDE SEQUENCE</scope>
    <source>
        <strain evidence="7">O50</strain>
    </source>
</reference>
<keyword evidence="3 6" id="KW-0812">Transmembrane</keyword>
<feature type="transmembrane region" description="Helical" evidence="6">
    <location>
        <begin position="115"/>
        <end position="132"/>
    </location>
</feature>
<dbReference type="EMBL" id="DACSXJ010000001">
    <property type="protein sequence ID" value="HAT3895843.1"/>
    <property type="molecule type" value="Genomic_DNA"/>
</dbReference>
<feature type="transmembrane region" description="Helical" evidence="6">
    <location>
        <begin position="385"/>
        <end position="407"/>
    </location>
</feature>
<dbReference type="InterPro" id="IPR044550">
    <property type="entry name" value="WzxE"/>
</dbReference>
<feature type="transmembrane region" description="Helical" evidence="6">
    <location>
        <begin position="172"/>
        <end position="191"/>
    </location>
</feature>
<feature type="transmembrane region" description="Helical" evidence="6">
    <location>
        <begin position="214"/>
        <end position="233"/>
    </location>
</feature>
<dbReference type="PANTHER" id="PTHR30250:SF30">
    <property type="entry name" value="LIPID III FLIPPASE"/>
    <property type="match status" value="1"/>
</dbReference>
<dbReference type="RefSeq" id="WP_071667055.1">
    <property type="nucleotide sequence ID" value="NZ_CABDWZ010000001.1"/>
</dbReference>
<dbReference type="GO" id="GO:0009246">
    <property type="term" value="P:enterobacterial common antigen biosynthetic process"/>
    <property type="evidence" value="ECO:0007669"/>
    <property type="project" value="InterPro"/>
</dbReference>
<keyword evidence="5 6" id="KW-0472">Membrane</keyword>
<accession>A0A8H9Q7T8</accession>
<name>A0A8H9Q7T8_CITFR</name>